<organism evidence="1 2">
    <name type="scientific">Eiseniibacteriota bacterium</name>
    <dbReference type="NCBI Taxonomy" id="2212470"/>
    <lineage>
        <taxon>Bacteria</taxon>
        <taxon>Candidatus Eiseniibacteriota</taxon>
    </lineage>
</organism>
<dbReference type="SUPFAM" id="SSF101898">
    <property type="entry name" value="NHL repeat"/>
    <property type="match status" value="1"/>
</dbReference>
<dbReference type="PANTHER" id="PTHR24104">
    <property type="entry name" value="E3 UBIQUITIN-PROTEIN LIGASE NHLRC1-RELATED"/>
    <property type="match status" value="1"/>
</dbReference>
<sequence>EDYVLVGEWDWPAGMGAVGVDDSGRVYVADRRNRIVVFSTEGEYLYKWGGFYSIEEMGADRRGNVYVADWYLDTDCVGSWRHWRIQKFRSDGTWLAGLSGCQGYPSYAIEFVEGIAPEPAGGVYVGESSWDYSPRIRRRSSSLGLITSWTLRGVGDAGLCDIAASDNGYVFAAVRADSTIHKYTADGLLADRWPAEGIGPIAVDHDENVYIGGSQVMKYTSDGTLLATWSSYGTHGIAVDADGYVYVSTGDRRIQKFGRLQR</sequence>
<dbReference type="InterPro" id="IPR050952">
    <property type="entry name" value="TRIM-NHL_E3_ligases"/>
</dbReference>
<evidence type="ECO:0000313" key="1">
    <source>
        <dbReference type="EMBL" id="MFC1800031.1"/>
    </source>
</evidence>
<name>A0ABV6YPP0_UNCEI</name>
<dbReference type="InterPro" id="IPR011042">
    <property type="entry name" value="6-blade_b-propeller_TolB-like"/>
</dbReference>
<keyword evidence="2" id="KW-1185">Reference proteome</keyword>
<comment type="caution">
    <text evidence="1">The sequence shown here is derived from an EMBL/GenBank/DDBJ whole genome shotgun (WGS) entry which is preliminary data.</text>
</comment>
<dbReference type="PANTHER" id="PTHR24104:SF25">
    <property type="entry name" value="PROTEIN LIN-41"/>
    <property type="match status" value="1"/>
</dbReference>
<proteinExistence type="predicted"/>
<feature type="non-terminal residue" evidence="1">
    <location>
        <position position="1"/>
    </location>
</feature>
<reference evidence="1 2" key="1">
    <citation type="submission" date="2024-09" db="EMBL/GenBank/DDBJ databases">
        <authorList>
            <person name="D'Angelo T."/>
        </authorList>
    </citation>
    <scope>NUCLEOTIDE SEQUENCE [LARGE SCALE GENOMIC DNA]</scope>
    <source>
        <strain evidence="1">SAG AM-311-F02</strain>
    </source>
</reference>
<gene>
    <name evidence="1" type="ORF">ACFL2Z_03865</name>
</gene>
<dbReference type="EMBL" id="JBHPEI010000056">
    <property type="protein sequence ID" value="MFC1800031.1"/>
    <property type="molecule type" value="Genomic_DNA"/>
</dbReference>
<dbReference type="Proteomes" id="UP001594288">
    <property type="component" value="Unassembled WGS sequence"/>
</dbReference>
<dbReference type="Gene3D" id="2.120.10.30">
    <property type="entry name" value="TolB, C-terminal domain"/>
    <property type="match status" value="2"/>
</dbReference>
<evidence type="ECO:0008006" key="3">
    <source>
        <dbReference type="Google" id="ProtNLM"/>
    </source>
</evidence>
<protein>
    <recommendedName>
        <fullName evidence="3">6-bladed beta-propeller</fullName>
    </recommendedName>
</protein>
<accession>A0ABV6YPP0</accession>
<evidence type="ECO:0000313" key="2">
    <source>
        <dbReference type="Proteomes" id="UP001594288"/>
    </source>
</evidence>